<sequence>MMKRKNTVFAAIILVAASVPYAGARADSARDVALAYEEYQQLDSRLSTLFSDSEKEVRALCGASSDISVYKVTANSLAALSNKVAARAAGNNFMHELASAYYGRSQIYASRAFAPYMHERQFFNRLRGNDQRIGGIMRAVYNRRGPVPVDDSIRQEARAMVGNLLTADKVCR</sequence>
<reference evidence="2 3" key="2">
    <citation type="journal article" date="2016" name="Sci. Rep.">
        <title>The genome of Rhizobiales bacteria in predatory ants reveals urease gene functions but no genes for nitrogen fixation.</title>
        <authorList>
            <person name="Neuvonen M.M."/>
            <person name="Tamarit D."/>
            <person name="Naslund K."/>
            <person name="Liebig J."/>
            <person name="Feldhaar H."/>
            <person name="Moran N.A."/>
            <person name="Guy L."/>
            <person name="Andersson S.G."/>
        </authorList>
    </citation>
    <scope>NUCLEOTIDE SEQUENCE [LARGE SCALE GENOMIC DNA]</scope>
    <source>
        <strain evidence="2 3">Hsal</strain>
    </source>
</reference>
<keyword evidence="3" id="KW-1185">Reference proteome</keyword>
<dbReference type="EMBL" id="CP017315">
    <property type="protein sequence ID" value="AQS41045.1"/>
    <property type="molecule type" value="Genomic_DNA"/>
</dbReference>
<dbReference type="AlphaFoldDB" id="A0A1U9JT54"/>
<dbReference type="STRING" id="1902579.BHV28_03290"/>
<gene>
    <name evidence="2" type="ORF">BHV28_03290</name>
</gene>
<keyword evidence="1" id="KW-0732">Signal</keyword>
<reference evidence="2 3" key="1">
    <citation type="journal article" date="2010" name="Science">
        <title>Genomic comparison of the ants Camponotus floridanus and Harpegnathos saltator.</title>
        <authorList>
            <person name="Bonasio R."/>
            <person name="Zhang G."/>
            <person name="Ye C."/>
            <person name="Mutti N.S."/>
            <person name="Fang X."/>
            <person name="Qin N."/>
            <person name="Donahue G."/>
            <person name="Yang P."/>
            <person name="Li Q."/>
            <person name="Li C."/>
            <person name="Zhang P."/>
            <person name="Huang Z."/>
            <person name="Berger S.L."/>
            <person name="Reinberg D."/>
            <person name="Wang J."/>
            <person name="Liebig J."/>
        </authorList>
    </citation>
    <scope>NUCLEOTIDE SEQUENCE [LARGE SCALE GENOMIC DNA]</scope>
    <source>
        <strain evidence="2 3">Hsal</strain>
    </source>
</reference>
<protein>
    <submittedName>
        <fullName evidence="2">Uncharacterized protein</fullName>
    </submittedName>
</protein>
<feature type="signal peptide" evidence="1">
    <location>
        <begin position="1"/>
        <end position="24"/>
    </location>
</feature>
<accession>A0A1U9JT54</accession>
<proteinExistence type="predicted"/>
<evidence type="ECO:0000313" key="3">
    <source>
        <dbReference type="Proteomes" id="UP000188912"/>
    </source>
</evidence>
<dbReference type="Proteomes" id="UP000188912">
    <property type="component" value="Chromosome"/>
</dbReference>
<organism evidence="2 3">
    <name type="scientific">Candidatus Tokpelaia hoelldobleri</name>
    <dbReference type="NCBI Taxonomy" id="1902579"/>
    <lineage>
        <taxon>Bacteria</taxon>
        <taxon>Pseudomonadati</taxon>
        <taxon>Pseudomonadota</taxon>
        <taxon>Alphaproteobacteria</taxon>
        <taxon>Hyphomicrobiales</taxon>
        <taxon>Candidatus Tokpelaia</taxon>
    </lineage>
</organism>
<evidence type="ECO:0000313" key="2">
    <source>
        <dbReference type="EMBL" id="AQS41045.1"/>
    </source>
</evidence>
<dbReference type="KEGG" id="thd:BHV28_03290"/>
<evidence type="ECO:0000256" key="1">
    <source>
        <dbReference type="SAM" id="SignalP"/>
    </source>
</evidence>
<name>A0A1U9JT54_9HYPH</name>
<feature type="chain" id="PRO_5012097962" evidence="1">
    <location>
        <begin position="25"/>
        <end position="172"/>
    </location>
</feature>